<gene>
    <name evidence="3" type="ORF">CNF02_12075</name>
</gene>
<feature type="chain" id="PRO_5012291937" evidence="1">
    <location>
        <begin position="35"/>
        <end position="223"/>
    </location>
</feature>
<proteinExistence type="predicted"/>
<dbReference type="Pfam" id="PF02627">
    <property type="entry name" value="CMD"/>
    <property type="match status" value="1"/>
</dbReference>
<feature type="domain" description="Carboxymuconolactone decarboxylase-like" evidence="2">
    <location>
        <begin position="82"/>
        <end position="164"/>
    </location>
</feature>
<reference evidence="3 4" key="1">
    <citation type="submission" date="2017-08" db="EMBL/GenBank/DDBJ databases">
        <title>Fine stratification of microbial communities through a metagenomic profile of the photic zone.</title>
        <authorList>
            <person name="Haro-Moreno J.M."/>
            <person name="Lopez-Perez M."/>
            <person name="De La Torre J."/>
            <person name="Picazo A."/>
            <person name="Camacho A."/>
            <person name="Rodriguez-Valera F."/>
        </authorList>
    </citation>
    <scope>NUCLEOTIDE SEQUENCE [LARGE SCALE GENOMIC DNA]</scope>
    <source>
        <strain evidence="3">MED-G28</strain>
    </source>
</reference>
<dbReference type="EMBL" id="NTJZ01000017">
    <property type="protein sequence ID" value="PDH32392.1"/>
    <property type="molecule type" value="Genomic_DNA"/>
</dbReference>
<organism evidence="3 4">
    <name type="scientific">OM182 bacterium MED-G28</name>
    <dbReference type="NCBI Taxonomy" id="1986256"/>
    <lineage>
        <taxon>Bacteria</taxon>
        <taxon>Pseudomonadati</taxon>
        <taxon>Pseudomonadota</taxon>
        <taxon>Gammaproteobacteria</taxon>
        <taxon>OMG group</taxon>
        <taxon>OM182 clade</taxon>
    </lineage>
</organism>
<dbReference type="GO" id="GO:0051920">
    <property type="term" value="F:peroxiredoxin activity"/>
    <property type="evidence" value="ECO:0007669"/>
    <property type="project" value="InterPro"/>
</dbReference>
<accession>A0A2A5W7K1</accession>
<dbReference type="Proteomes" id="UP000219329">
    <property type="component" value="Unassembled WGS sequence"/>
</dbReference>
<dbReference type="AlphaFoldDB" id="A0A2A5W7K1"/>
<evidence type="ECO:0000256" key="1">
    <source>
        <dbReference type="SAM" id="SignalP"/>
    </source>
</evidence>
<dbReference type="PANTHER" id="PTHR34846">
    <property type="entry name" value="4-CARBOXYMUCONOLACTONE DECARBOXYLASE FAMILY PROTEIN (AFU_ORTHOLOGUE AFUA_6G11590)"/>
    <property type="match status" value="1"/>
</dbReference>
<name>A0A2A5W7K1_9GAMM</name>
<dbReference type="Gene3D" id="1.20.1290.10">
    <property type="entry name" value="AhpD-like"/>
    <property type="match status" value="1"/>
</dbReference>
<dbReference type="InterPro" id="IPR003779">
    <property type="entry name" value="CMD-like"/>
</dbReference>
<comment type="caution">
    <text evidence="3">The sequence shown here is derived from an EMBL/GenBank/DDBJ whole genome shotgun (WGS) entry which is preliminary data.</text>
</comment>
<evidence type="ECO:0000313" key="3">
    <source>
        <dbReference type="EMBL" id="PDH32392.1"/>
    </source>
</evidence>
<feature type="signal peptide" evidence="1">
    <location>
        <begin position="1"/>
        <end position="34"/>
    </location>
</feature>
<keyword evidence="1" id="KW-0732">Signal</keyword>
<sequence>MKSGGGLTVNQLSRALSFLAIVSSIVLTISSTTAQETATPPLEVPRIDRVQKPWTAAEASILSPRESNGSVLGVWSTCANAPALCNAWLEFTDYLLQESTLPIRDRELLILRIGYLNQGAYEWAAHRGLALSVGISEEELIGIAEGSSAAGWSEWDATLLRAAEELHDSALVSDATWNVLAKRYTKRQMMEAVFTVGQYNMVAMYLNSLGVQFEEGWIGPPIP</sequence>
<protein>
    <submittedName>
        <fullName evidence="3">Carboxymuconolactone decarboxylase</fullName>
    </submittedName>
</protein>
<evidence type="ECO:0000313" key="4">
    <source>
        <dbReference type="Proteomes" id="UP000219329"/>
    </source>
</evidence>
<dbReference type="PANTHER" id="PTHR34846:SF5">
    <property type="entry name" value="CARBOXYMUCONOLACTONE DECARBOXYLASE-LIKE DOMAIN-CONTAINING PROTEIN"/>
    <property type="match status" value="1"/>
</dbReference>
<dbReference type="InterPro" id="IPR029032">
    <property type="entry name" value="AhpD-like"/>
</dbReference>
<dbReference type="SUPFAM" id="SSF69118">
    <property type="entry name" value="AhpD-like"/>
    <property type="match status" value="1"/>
</dbReference>
<evidence type="ECO:0000259" key="2">
    <source>
        <dbReference type="Pfam" id="PF02627"/>
    </source>
</evidence>